<keyword evidence="8" id="KW-1185">Reference proteome</keyword>
<dbReference type="GO" id="GO:0043565">
    <property type="term" value="F:sequence-specific DNA binding"/>
    <property type="evidence" value="ECO:0007669"/>
    <property type="project" value="InterPro"/>
</dbReference>
<proteinExistence type="predicted"/>
<dbReference type="Proteomes" id="UP001320972">
    <property type="component" value="Unassembled WGS sequence"/>
</dbReference>
<dbReference type="GO" id="GO:0005829">
    <property type="term" value="C:cytosol"/>
    <property type="evidence" value="ECO:0007669"/>
    <property type="project" value="TreeGrafter"/>
</dbReference>
<dbReference type="EMBL" id="JAOPKB010000010">
    <property type="protein sequence ID" value="MCU4974184.1"/>
    <property type="molecule type" value="Genomic_DNA"/>
</dbReference>
<name>A0AAP2Z1G4_9EURY</name>
<evidence type="ECO:0000313" key="6">
    <source>
        <dbReference type="EMBL" id="MCU4742705.1"/>
    </source>
</evidence>
<keyword evidence="2" id="KW-0238">DNA-binding</keyword>
<evidence type="ECO:0000313" key="9">
    <source>
        <dbReference type="Proteomes" id="UP001321018"/>
    </source>
</evidence>
<dbReference type="InterPro" id="IPR036721">
    <property type="entry name" value="RCK_C_sf"/>
</dbReference>
<evidence type="ECO:0000313" key="8">
    <source>
        <dbReference type="Proteomes" id="UP001320972"/>
    </source>
</evidence>
<dbReference type="RefSeq" id="WP_338004526.1">
    <property type="nucleotide sequence ID" value="NZ_JAOPKA010000010.1"/>
</dbReference>
<dbReference type="InterPro" id="IPR011991">
    <property type="entry name" value="ArsR-like_HTH"/>
</dbReference>
<dbReference type="GO" id="GO:0008324">
    <property type="term" value="F:monoatomic cation transmembrane transporter activity"/>
    <property type="evidence" value="ECO:0007669"/>
    <property type="project" value="InterPro"/>
</dbReference>
<dbReference type="PRINTS" id="PR00033">
    <property type="entry name" value="HTHASNC"/>
</dbReference>
<dbReference type="CDD" id="cd00090">
    <property type="entry name" value="HTH_ARSR"/>
    <property type="match status" value="1"/>
</dbReference>
<dbReference type="InterPro" id="IPR036390">
    <property type="entry name" value="WH_DNA-bd_sf"/>
</dbReference>
<dbReference type="Gene3D" id="3.30.70.1450">
    <property type="entry name" value="Regulator of K+ conductance, C-terminal domain"/>
    <property type="match status" value="1"/>
</dbReference>
<evidence type="ECO:0000259" key="4">
    <source>
        <dbReference type="PROSITE" id="PS50956"/>
    </source>
</evidence>
<dbReference type="GO" id="GO:0006813">
    <property type="term" value="P:potassium ion transport"/>
    <property type="evidence" value="ECO:0007669"/>
    <property type="project" value="InterPro"/>
</dbReference>
<evidence type="ECO:0000256" key="1">
    <source>
        <dbReference type="ARBA" id="ARBA00023015"/>
    </source>
</evidence>
<organism evidence="6 9">
    <name type="scientific">Natronoglomus mannanivorans</name>
    <dbReference type="NCBI Taxonomy" id="2979990"/>
    <lineage>
        <taxon>Archaea</taxon>
        <taxon>Methanobacteriati</taxon>
        <taxon>Methanobacteriota</taxon>
        <taxon>Stenosarchaea group</taxon>
        <taxon>Halobacteria</taxon>
        <taxon>Halobacteriales</taxon>
        <taxon>Natrialbaceae</taxon>
        <taxon>Natronoglomus</taxon>
    </lineage>
</organism>
<evidence type="ECO:0000313" key="7">
    <source>
        <dbReference type="EMBL" id="MCU4974184.1"/>
    </source>
</evidence>
<dbReference type="SMART" id="SM00344">
    <property type="entry name" value="HTH_ASNC"/>
    <property type="match status" value="1"/>
</dbReference>
<gene>
    <name evidence="7" type="ORF">OB955_15760</name>
    <name evidence="6" type="ORF">OB960_15020</name>
</gene>
<dbReference type="SUPFAM" id="SSF116726">
    <property type="entry name" value="TrkA C-terminal domain-like"/>
    <property type="match status" value="1"/>
</dbReference>
<dbReference type="PROSITE" id="PS51202">
    <property type="entry name" value="RCK_C"/>
    <property type="match status" value="1"/>
</dbReference>
<evidence type="ECO:0000256" key="2">
    <source>
        <dbReference type="ARBA" id="ARBA00023125"/>
    </source>
</evidence>
<comment type="caution">
    <text evidence="6">The sequence shown here is derived from an EMBL/GenBank/DDBJ whole genome shotgun (WGS) entry which is preliminary data.</text>
</comment>
<dbReference type="AlphaFoldDB" id="A0AAP2Z1G4"/>
<dbReference type="Pfam" id="PF02080">
    <property type="entry name" value="TrkA_C"/>
    <property type="match status" value="1"/>
</dbReference>
<dbReference type="SUPFAM" id="SSF46785">
    <property type="entry name" value="Winged helix' DNA-binding domain"/>
    <property type="match status" value="1"/>
</dbReference>
<protein>
    <submittedName>
        <fullName evidence="6">AsnC family transcriptional regulator</fullName>
    </submittedName>
</protein>
<dbReference type="Proteomes" id="UP001321018">
    <property type="component" value="Unassembled WGS sequence"/>
</dbReference>
<dbReference type="InterPro" id="IPR000485">
    <property type="entry name" value="AsnC-type_HTH_dom"/>
</dbReference>
<dbReference type="EMBL" id="JAOPKA010000010">
    <property type="protein sequence ID" value="MCU4742705.1"/>
    <property type="molecule type" value="Genomic_DNA"/>
</dbReference>
<sequence>MGIRLDEVNRRIIHALMADARDTSAPMIADEVGVSPATIRNRIHQLEDAGVIRGYHANIDFERADGRLTNLFMCNAPVAERERLARQVRVIPGVVNVRELMTGRRNLHVLAVGEDTGDLRHVAREIAKLGIDIEDEDLVQSEHFQTYRPFGPDDDSPTALSDFISLSGGAEVLEVTIPEGAPITGLTLEEAGRKGILDDELLVVAIERDDAVLTPRGGTTIQSDDLLTILSRGEVAADTLEVFETSSGTD</sequence>
<dbReference type="PANTHER" id="PTHR30154:SF34">
    <property type="entry name" value="TRANSCRIPTIONAL REGULATOR AZLB"/>
    <property type="match status" value="1"/>
</dbReference>
<evidence type="ECO:0000256" key="3">
    <source>
        <dbReference type="ARBA" id="ARBA00023163"/>
    </source>
</evidence>
<reference evidence="6 8" key="1">
    <citation type="submission" date="2022-09" db="EMBL/GenBank/DDBJ databases">
        <title>Enrichment on poylsaccharides allowed isolation of novel metabolic and taxonomic groups of Haloarchaea.</title>
        <authorList>
            <person name="Sorokin D.Y."/>
            <person name="Elcheninov A.G."/>
            <person name="Khizhniak T.V."/>
            <person name="Kolganova T.V."/>
            <person name="Kublanov I.V."/>
        </authorList>
    </citation>
    <scope>NUCLEOTIDE SEQUENCE</scope>
    <source>
        <strain evidence="7 8">AArc-m2/3/4</strain>
        <strain evidence="6">AArc-xg1-1</strain>
    </source>
</reference>
<dbReference type="Pfam" id="PF13404">
    <property type="entry name" value="HTH_AsnC-type"/>
    <property type="match status" value="1"/>
</dbReference>
<dbReference type="PANTHER" id="PTHR30154">
    <property type="entry name" value="LEUCINE-RESPONSIVE REGULATORY PROTEIN"/>
    <property type="match status" value="1"/>
</dbReference>
<evidence type="ECO:0000259" key="5">
    <source>
        <dbReference type="PROSITE" id="PS51202"/>
    </source>
</evidence>
<dbReference type="PROSITE" id="PS50956">
    <property type="entry name" value="HTH_ASNC_2"/>
    <property type="match status" value="1"/>
</dbReference>
<accession>A0AAP2Z1G4</accession>
<dbReference type="Gene3D" id="1.10.10.10">
    <property type="entry name" value="Winged helix-like DNA-binding domain superfamily/Winged helix DNA-binding domain"/>
    <property type="match status" value="1"/>
</dbReference>
<feature type="domain" description="HTH asnC-type" evidence="4">
    <location>
        <begin position="5"/>
        <end position="68"/>
    </location>
</feature>
<dbReference type="InterPro" id="IPR019888">
    <property type="entry name" value="Tscrpt_reg_AsnC-like"/>
</dbReference>
<dbReference type="GO" id="GO:0043200">
    <property type="term" value="P:response to amino acid"/>
    <property type="evidence" value="ECO:0007669"/>
    <property type="project" value="TreeGrafter"/>
</dbReference>
<dbReference type="InterPro" id="IPR036388">
    <property type="entry name" value="WH-like_DNA-bd_sf"/>
</dbReference>
<feature type="domain" description="RCK C-terminal" evidence="5">
    <location>
        <begin position="158"/>
        <end position="246"/>
    </location>
</feature>
<dbReference type="InterPro" id="IPR006037">
    <property type="entry name" value="RCK_C"/>
</dbReference>
<keyword evidence="1" id="KW-0805">Transcription regulation</keyword>
<keyword evidence="3" id="KW-0804">Transcription</keyword>